<feature type="compositionally biased region" description="Gly residues" evidence="1">
    <location>
        <begin position="315"/>
        <end position="332"/>
    </location>
</feature>
<feature type="compositionally biased region" description="Low complexity" evidence="1">
    <location>
        <begin position="379"/>
        <end position="406"/>
    </location>
</feature>
<dbReference type="OrthoDB" id="105458at2157"/>
<dbReference type="InterPro" id="IPR004864">
    <property type="entry name" value="LEA_2"/>
</dbReference>
<dbReference type="SUPFAM" id="SSF117070">
    <property type="entry name" value="LEA14-like"/>
    <property type="match status" value="2"/>
</dbReference>
<evidence type="ECO:0000313" key="5">
    <source>
        <dbReference type="Proteomes" id="UP000199215"/>
    </source>
</evidence>
<proteinExistence type="predicted"/>
<dbReference type="AlphaFoldDB" id="A0A1H6I7Z9"/>
<dbReference type="Pfam" id="PF03168">
    <property type="entry name" value="LEA_2"/>
    <property type="match status" value="2"/>
</dbReference>
<dbReference type="InterPro" id="IPR013990">
    <property type="entry name" value="WHy-dom"/>
</dbReference>
<dbReference type="RefSeq" id="WP_092814796.1">
    <property type="nucleotide sequence ID" value="NZ_FNWU01000001.1"/>
</dbReference>
<feature type="domain" description="Water stress and hypersensitive response" evidence="3">
    <location>
        <begin position="40"/>
        <end position="158"/>
    </location>
</feature>
<feature type="region of interest" description="Disordered" evidence="1">
    <location>
        <begin position="312"/>
        <end position="414"/>
    </location>
</feature>
<dbReference type="STRING" id="1267564.SAMN05192561_101893"/>
<keyword evidence="2" id="KW-0472">Membrane</keyword>
<protein>
    <submittedName>
        <fullName evidence="4">LEA14-like dessication related protein</fullName>
    </submittedName>
</protein>
<evidence type="ECO:0000256" key="2">
    <source>
        <dbReference type="SAM" id="Phobius"/>
    </source>
</evidence>
<dbReference type="InterPro" id="IPR013783">
    <property type="entry name" value="Ig-like_fold"/>
</dbReference>
<organism evidence="4 5">
    <name type="scientific">Halopenitus malekzadehii</name>
    <dbReference type="NCBI Taxonomy" id="1267564"/>
    <lineage>
        <taxon>Archaea</taxon>
        <taxon>Methanobacteriati</taxon>
        <taxon>Methanobacteriota</taxon>
        <taxon>Stenosarchaea group</taxon>
        <taxon>Halobacteria</taxon>
        <taxon>Halobacteriales</taxon>
        <taxon>Haloferacaceae</taxon>
        <taxon>Halopenitus</taxon>
    </lineage>
</organism>
<dbReference type="Proteomes" id="UP000199215">
    <property type="component" value="Unassembled WGS sequence"/>
</dbReference>
<evidence type="ECO:0000256" key="1">
    <source>
        <dbReference type="SAM" id="MobiDB-lite"/>
    </source>
</evidence>
<name>A0A1H6I7Z9_9EURY</name>
<accession>A0A1H6I7Z9</accession>
<feature type="domain" description="Water stress and hypersensitive response" evidence="3">
    <location>
        <begin position="187"/>
        <end position="305"/>
    </location>
</feature>
<keyword evidence="2" id="KW-0812">Transmembrane</keyword>
<feature type="compositionally biased region" description="Low complexity" evidence="1">
    <location>
        <begin position="349"/>
        <end position="363"/>
    </location>
</feature>
<dbReference type="GO" id="GO:0009269">
    <property type="term" value="P:response to desiccation"/>
    <property type="evidence" value="ECO:0007669"/>
    <property type="project" value="InterPro"/>
</dbReference>
<evidence type="ECO:0000313" key="4">
    <source>
        <dbReference type="EMBL" id="SEH42354.1"/>
    </source>
</evidence>
<dbReference type="EMBL" id="FNWU01000001">
    <property type="protein sequence ID" value="SEH42354.1"/>
    <property type="molecule type" value="Genomic_DNA"/>
</dbReference>
<feature type="transmembrane region" description="Helical" evidence="2">
    <location>
        <begin position="12"/>
        <end position="35"/>
    </location>
</feature>
<keyword evidence="2" id="KW-1133">Transmembrane helix</keyword>
<evidence type="ECO:0000259" key="3">
    <source>
        <dbReference type="SMART" id="SM00769"/>
    </source>
</evidence>
<dbReference type="SMART" id="SM00769">
    <property type="entry name" value="WHy"/>
    <property type="match status" value="2"/>
</dbReference>
<gene>
    <name evidence="4" type="ORF">SAMN05192561_101893</name>
</gene>
<reference evidence="4 5" key="1">
    <citation type="submission" date="2016-10" db="EMBL/GenBank/DDBJ databases">
        <authorList>
            <person name="de Groot N.N."/>
        </authorList>
    </citation>
    <scope>NUCLEOTIDE SEQUENCE [LARGE SCALE GENOMIC DNA]</scope>
    <source>
        <strain evidence="4 5">IBRC-M10418</strain>
    </source>
</reference>
<dbReference type="Gene3D" id="2.60.40.10">
    <property type="entry name" value="Immunoglobulins"/>
    <property type="match status" value="2"/>
</dbReference>
<keyword evidence="5" id="KW-1185">Reference proteome</keyword>
<sequence>MGLDRIRSIGGIKLALVAVVGLGVVVGGGLAAGVIGAPSVTGVDNGFGTVTENTTEITTDIHVRNPNPIGVTAGGVTADYEIRLNDIPMANGTKEGVALDRGNDTIATTTAMNNSRIPDWWVSHLRNGEQTTLTVHADVHSSLLGRSFEAPNVERGIDTSLIEAFNSTEDKPVNASSPVVPDPVVVIRETRGEWGSISESETEIRMAFDVYNPRSVPIAVSSIGYDIGMNGIEMGSGNTETSTVIPPRSEETINATFRLDNEHLDEWWVSHLQNDQVTTLTADFFLRIDLSEGGGETVEVPLDTMTRTIETDIFGEGGSDGEGGSGGDGGSDGASSDGGSTETDDNGTETETTTDTPGGPDTPAETETESDDGLLGSGTETTTETDTPTETETATNTPTETDTPTETTDDGGLL</sequence>